<sequence>MSTLFRLVLLLALASGASGALAQSVDVTFRFLPDLTAPALSPVVRAFVPGTMPEGTVNDWGPNNGGVIAPTAPSLMTYDAALNEYRYTISLTPGDGPVAGGGHAYKIHYHRNASGTEYTWITDPLGSETTGGNNDSVVRVSDPMAFQLAREQDASGQIVAVSVGLFGTEAFPSISFTVNETTYTSGIEDTGDGIYRLELPTPVPPGSFFRVDAADASGDAVSAQVGTLPPDVVDAPVPAGIEDGITHSDAGDGTTWLVLRAPAKSYVYALGDFNDWTVGDDALMFRDTTDPRGTRWWIRLDGLTLGEAYDFQYLVDGTIRVADPYSPIVLYPGEAGYPSGQTDFAVGRFTAGGSAFAWTDDDFEAPTQEDLVIYELLVRDFLRDHSFVSLTDTLDYLQRLGVNAIELMPVAEFDGDESWGYNPAFHLALDKYYGTPEQFKTFVNEAHARGIAVFLDVVYNHATGQSPLIRLYNSGGFSGPSASSPYANVTATHPFNVFNDLNHESELTQIWLDKANRWWVEEYHVDGYRFDLTAGFMQTGDFYNYNPGRIALLTRMMDALWDEHPETTVILEHLINSAQEWRDLALFQQDEGRPGAMLWHKMDREYAQSAMGYPTATDFPSTLEETYPPRWVGGQVPLANAVTYMESHDEQWTMWRNRNFGNASGAYNIRDLHTALDRQKLVGAFFLTVPGPRMIWQFGELGYGYGPGECLVNGTYPGECAPGTPDRVNDKPIRWDYWEEGVSPFGGSFQGALTPATDRERELRQKLYGTWAALLGLRADYAIFSDPETEFRAELGRTASRWITLSLPTAPEGEPTEVVIVGNFGVTNAFVAPEWPSTGTWYDFFADTEQEVAFPQFTQELLPGEFRVYTNVDVPSPDPGLITVANEDTEPLAPEAFGLRAFPNPASGALGVDVMVQDAGDLTVELFDVLGRRVATLHEGAAPAGRQRLDVDVSGVPAGVYVVRAASGGTAATARITVAR</sequence>
<protein>
    <recommendedName>
        <fullName evidence="3">Glycosyl hydrolase family 13 catalytic domain-containing protein</fullName>
    </recommendedName>
</protein>
<proteinExistence type="inferred from homology"/>
<dbReference type="InterPro" id="IPR006047">
    <property type="entry name" value="GH13_cat_dom"/>
</dbReference>
<keyword evidence="5" id="KW-1185">Reference proteome</keyword>
<dbReference type="Gene3D" id="3.20.20.80">
    <property type="entry name" value="Glycosidases"/>
    <property type="match status" value="1"/>
</dbReference>
<dbReference type="Pfam" id="PF18962">
    <property type="entry name" value="Por_Secre_tail"/>
    <property type="match status" value="1"/>
</dbReference>
<dbReference type="Proteomes" id="UP000216446">
    <property type="component" value="Unassembled WGS sequence"/>
</dbReference>
<accession>A0A259TVL4</accession>
<dbReference type="InterPro" id="IPR026444">
    <property type="entry name" value="Secre_tail"/>
</dbReference>
<evidence type="ECO:0000256" key="1">
    <source>
        <dbReference type="ARBA" id="ARBA00008061"/>
    </source>
</evidence>
<dbReference type="CDD" id="cd11350">
    <property type="entry name" value="AmyAc_4"/>
    <property type="match status" value="1"/>
</dbReference>
<name>A0A259TVL4_9BACT</name>
<dbReference type="PANTHER" id="PTHR43002">
    <property type="entry name" value="GLYCOGEN DEBRANCHING ENZYME"/>
    <property type="match status" value="1"/>
</dbReference>
<dbReference type="NCBIfam" id="TIGR04183">
    <property type="entry name" value="Por_Secre_tail"/>
    <property type="match status" value="1"/>
</dbReference>
<gene>
    <name evidence="4" type="ORF">BSZ36_00455</name>
</gene>
<comment type="similarity">
    <text evidence="1">Belongs to the glycosyl hydrolase 13 family.</text>
</comment>
<dbReference type="RefSeq" id="WP_094545205.1">
    <property type="nucleotide sequence ID" value="NZ_MQWB01000001.1"/>
</dbReference>
<feature type="domain" description="Glycosyl hydrolase family 13 catalytic" evidence="3">
    <location>
        <begin position="375"/>
        <end position="757"/>
    </location>
</feature>
<dbReference type="InParanoid" id="A0A259TVL4"/>
<dbReference type="AlphaFoldDB" id="A0A259TVL4"/>
<keyword evidence="2" id="KW-0732">Signal</keyword>
<dbReference type="InterPro" id="IPR014756">
    <property type="entry name" value="Ig_E-set"/>
</dbReference>
<dbReference type="GO" id="GO:0005975">
    <property type="term" value="P:carbohydrate metabolic process"/>
    <property type="evidence" value="ECO:0007669"/>
    <property type="project" value="InterPro"/>
</dbReference>
<comment type="caution">
    <text evidence="4">The sequence shown here is derived from an EMBL/GenBank/DDBJ whole genome shotgun (WGS) entry which is preliminary data.</text>
</comment>
<reference evidence="4 5" key="1">
    <citation type="submission" date="2016-11" db="EMBL/GenBank/DDBJ databases">
        <title>Study of marine rhodopsin-containing bacteria.</title>
        <authorList>
            <person name="Yoshizawa S."/>
            <person name="Kumagai Y."/>
            <person name="Kogure K."/>
        </authorList>
    </citation>
    <scope>NUCLEOTIDE SEQUENCE [LARGE SCALE GENOMIC DNA]</scope>
    <source>
        <strain evidence="4 5">SG-29</strain>
    </source>
</reference>
<dbReference type="Gene3D" id="2.60.40.10">
    <property type="entry name" value="Immunoglobulins"/>
    <property type="match status" value="1"/>
</dbReference>
<dbReference type="SUPFAM" id="SSF51445">
    <property type="entry name" value="(Trans)glycosidases"/>
    <property type="match status" value="1"/>
</dbReference>
<feature type="chain" id="PRO_5012853579" description="Glycosyl hydrolase family 13 catalytic domain-containing protein" evidence="2">
    <location>
        <begin position="23"/>
        <end position="980"/>
    </location>
</feature>
<organism evidence="4 5">
    <name type="scientific">Rubricoccus marinus</name>
    <dbReference type="NCBI Taxonomy" id="716817"/>
    <lineage>
        <taxon>Bacteria</taxon>
        <taxon>Pseudomonadati</taxon>
        <taxon>Rhodothermota</taxon>
        <taxon>Rhodothermia</taxon>
        <taxon>Rhodothermales</taxon>
        <taxon>Rubricoccaceae</taxon>
        <taxon>Rubricoccus</taxon>
    </lineage>
</organism>
<dbReference type="SUPFAM" id="SSF81296">
    <property type="entry name" value="E set domains"/>
    <property type="match status" value="1"/>
</dbReference>
<dbReference type="InterPro" id="IPR013783">
    <property type="entry name" value="Ig-like_fold"/>
</dbReference>
<dbReference type="EMBL" id="MQWB01000001">
    <property type="protein sequence ID" value="OZC01588.1"/>
    <property type="molecule type" value="Genomic_DNA"/>
</dbReference>
<evidence type="ECO:0000256" key="2">
    <source>
        <dbReference type="SAM" id="SignalP"/>
    </source>
</evidence>
<feature type="signal peptide" evidence="2">
    <location>
        <begin position="1"/>
        <end position="22"/>
    </location>
</feature>
<dbReference type="Pfam" id="PF00128">
    <property type="entry name" value="Alpha-amylase"/>
    <property type="match status" value="1"/>
</dbReference>
<evidence type="ECO:0000259" key="3">
    <source>
        <dbReference type="SMART" id="SM00642"/>
    </source>
</evidence>
<dbReference type="InterPro" id="IPR017853">
    <property type="entry name" value="GH"/>
</dbReference>
<dbReference type="OrthoDB" id="9761875at2"/>
<dbReference type="SMART" id="SM00642">
    <property type="entry name" value="Aamy"/>
    <property type="match status" value="1"/>
</dbReference>
<evidence type="ECO:0000313" key="4">
    <source>
        <dbReference type="EMBL" id="OZC01588.1"/>
    </source>
</evidence>
<evidence type="ECO:0000313" key="5">
    <source>
        <dbReference type="Proteomes" id="UP000216446"/>
    </source>
</evidence>